<organism evidence="2 3">
    <name type="scientific">Cryptolaemus montrouzieri</name>
    <dbReference type="NCBI Taxonomy" id="559131"/>
    <lineage>
        <taxon>Eukaryota</taxon>
        <taxon>Metazoa</taxon>
        <taxon>Ecdysozoa</taxon>
        <taxon>Arthropoda</taxon>
        <taxon>Hexapoda</taxon>
        <taxon>Insecta</taxon>
        <taxon>Pterygota</taxon>
        <taxon>Neoptera</taxon>
        <taxon>Endopterygota</taxon>
        <taxon>Coleoptera</taxon>
        <taxon>Polyphaga</taxon>
        <taxon>Cucujiformia</taxon>
        <taxon>Coccinelloidea</taxon>
        <taxon>Coccinellidae</taxon>
        <taxon>Scymninae</taxon>
        <taxon>Scymnini</taxon>
        <taxon>Cryptolaemus</taxon>
    </lineage>
</organism>
<dbReference type="AlphaFoldDB" id="A0ABD2NK44"/>
<proteinExistence type="predicted"/>
<feature type="region of interest" description="Disordered" evidence="1">
    <location>
        <begin position="148"/>
        <end position="176"/>
    </location>
</feature>
<gene>
    <name evidence="2" type="ORF">HHI36_016580</name>
</gene>
<evidence type="ECO:0000313" key="3">
    <source>
        <dbReference type="Proteomes" id="UP001516400"/>
    </source>
</evidence>
<dbReference type="EMBL" id="JABFTP020000124">
    <property type="protein sequence ID" value="KAL3279066.1"/>
    <property type="molecule type" value="Genomic_DNA"/>
</dbReference>
<sequence length="189" mass="21979">FQKPQRAWRETVNSWRLENIDSPVSRKTNFCPLLEVLKNTLVPEIFQDGSRKCGIIPWNPDEKMSKIKKLEMGKNLLEKYIDDQKLHSFRSCDVWLGAKEDVELFKFYKRVEEPLKSLACHNSKLKANNNVPEITLQLLDDSNTDAAVNENDETRTEPSENKNESTTRTTSITDEDHLNFEKDLKIPIK</sequence>
<feature type="compositionally biased region" description="Basic and acidic residues" evidence="1">
    <location>
        <begin position="152"/>
        <end position="165"/>
    </location>
</feature>
<feature type="non-terminal residue" evidence="2">
    <location>
        <position position="1"/>
    </location>
</feature>
<evidence type="ECO:0000256" key="1">
    <source>
        <dbReference type="SAM" id="MobiDB-lite"/>
    </source>
</evidence>
<comment type="caution">
    <text evidence="2">The sequence shown here is derived from an EMBL/GenBank/DDBJ whole genome shotgun (WGS) entry which is preliminary data.</text>
</comment>
<keyword evidence="3" id="KW-1185">Reference proteome</keyword>
<reference evidence="2 3" key="1">
    <citation type="journal article" date="2021" name="BMC Biol.">
        <title>Horizontally acquired antibacterial genes associated with adaptive radiation of ladybird beetles.</title>
        <authorList>
            <person name="Li H.S."/>
            <person name="Tang X.F."/>
            <person name="Huang Y.H."/>
            <person name="Xu Z.Y."/>
            <person name="Chen M.L."/>
            <person name="Du X.Y."/>
            <person name="Qiu B.Y."/>
            <person name="Chen P.T."/>
            <person name="Zhang W."/>
            <person name="Slipinski A."/>
            <person name="Escalona H.E."/>
            <person name="Waterhouse R.M."/>
            <person name="Zwick A."/>
            <person name="Pang H."/>
        </authorList>
    </citation>
    <scope>NUCLEOTIDE SEQUENCE [LARGE SCALE GENOMIC DNA]</scope>
    <source>
        <strain evidence="2">SYSU2018</strain>
    </source>
</reference>
<dbReference type="Proteomes" id="UP001516400">
    <property type="component" value="Unassembled WGS sequence"/>
</dbReference>
<evidence type="ECO:0000313" key="2">
    <source>
        <dbReference type="EMBL" id="KAL3279066.1"/>
    </source>
</evidence>
<name>A0ABD2NK44_9CUCU</name>
<accession>A0ABD2NK44</accession>
<protein>
    <submittedName>
        <fullName evidence="2">Uncharacterized protein</fullName>
    </submittedName>
</protein>